<keyword evidence="4" id="KW-1185">Reference proteome</keyword>
<dbReference type="PANTHER" id="PTHR30273:SF2">
    <property type="entry name" value="PROTEIN FECR"/>
    <property type="match status" value="1"/>
</dbReference>
<evidence type="ECO:0000259" key="2">
    <source>
        <dbReference type="Pfam" id="PF16220"/>
    </source>
</evidence>
<dbReference type="PANTHER" id="PTHR30273">
    <property type="entry name" value="PERIPLASMIC SIGNAL SENSOR AND SIGMA FACTOR ACTIVATOR FECR-RELATED"/>
    <property type="match status" value="1"/>
</dbReference>
<protein>
    <submittedName>
        <fullName evidence="3">FecR domain-containing protein</fullName>
    </submittedName>
</protein>
<dbReference type="Proteomes" id="UP000650424">
    <property type="component" value="Unassembled WGS sequence"/>
</dbReference>
<dbReference type="Pfam" id="PF04773">
    <property type="entry name" value="FecR"/>
    <property type="match status" value="1"/>
</dbReference>
<feature type="domain" description="FecR N-terminal" evidence="2">
    <location>
        <begin position="9"/>
        <end position="49"/>
    </location>
</feature>
<accession>A0ABR6ZJE7</accession>
<proteinExistence type="predicted"/>
<dbReference type="EMBL" id="JACOGF010000001">
    <property type="protein sequence ID" value="MBC3916045.1"/>
    <property type="molecule type" value="Genomic_DNA"/>
</dbReference>
<dbReference type="InterPro" id="IPR006860">
    <property type="entry name" value="FecR"/>
</dbReference>
<dbReference type="RefSeq" id="WP_186945292.1">
    <property type="nucleotide sequence ID" value="NZ_JACOGF010000001.1"/>
</dbReference>
<dbReference type="Gene3D" id="2.60.120.1440">
    <property type="match status" value="1"/>
</dbReference>
<name>A0ABR6ZJE7_9BURK</name>
<sequence>MKSASEIEEQAANWLARRDSGNWSDEQETAMQAWINEATAHRIAYLRLKSVWQRANRLSSLKMPQQYSVPKPRAAFSLLTGWRIAAGVLVIVGAGTLVVSSDILTPATRYGTVLGESKTLALPDGSRLALNTNTHIRTQISSEKRLVWLDSGEAYFEVAHDTKRPFVIEAGKSRVTVLGTKFSVRRDGDQIKVNVVDGRVQVSNSDAKSPSQPLPENAVVMTKNETLETGNGQLVVNHKTTEQIMRQLDWRQGKLVLDDMTLAQAVSEFNRYNQKKLVILDASAGQIKIAGSFNVDNVDGFARLLHQGFGLKIEIGKDEIKILR</sequence>
<feature type="domain" description="FecR protein" evidence="1">
    <location>
        <begin position="111"/>
        <end position="201"/>
    </location>
</feature>
<gene>
    <name evidence="3" type="ORF">H8L32_00980</name>
</gene>
<evidence type="ECO:0000313" key="3">
    <source>
        <dbReference type="EMBL" id="MBC3916045.1"/>
    </source>
</evidence>
<evidence type="ECO:0000259" key="1">
    <source>
        <dbReference type="Pfam" id="PF04773"/>
    </source>
</evidence>
<dbReference type="InterPro" id="IPR032623">
    <property type="entry name" value="FecR_N"/>
</dbReference>
<dbReference type="InterPro" id="IPR012373">
    <property type="entry name" value="Ferrdict_sens_TM"/>
</dbReference>
<evidence type="ECO:0000313" key="4">
    <source>
        <dbReference type="Proteomes" id="UP000650424"/>
    </source>
</evidence>
<comment type="caution">
    <text evidence="3">The sequence shown here is derived from an EMBL/GenBank/DDBJ whole genome shotgun (WGS) entry which is preliminary data.</text>
</comment>
<dbReference type="PIRSF" id="PIRSF018266">
    <property type="entry name" value="FecR"/>
    <property type="match status" value="1"/>
</dbReference>
<dbReference type="Pfam" id="PF16220">
    <property type="entry name" value="DUF4880"/>
    <property type="match status" value="1"/>
</dbReference>
<reference evidence="3 4" key="1">
    <citation type="submission" date="2020-08" db="EMBL/GenBank/DDBJ databases">
        <title>Novel species isolated from subtropical streams in China.</title>
        <authorList>
            <person name="Lu H."/>
        </authorList>
    </citation>
    <scope>NUCLEOTIDE SEQUENCE [LARGE SCALE GENOMIC DNA]</scope>
    <source>
        <strain evidence="3 4">CY18W</strain>
    </source>
</reference>
<organism evidence="3 4">
    <name type="scientific">Undibacterium hunanense</name>
    <dbReference type="NCBI Taxonomy" id="2762292"/>
    <lineage>
        <taxon>Bacteria</taxon>
        <taxon>Pseudomonadati</taxon>
        <taxon>Pseudomonadota</taxon>
        <taxon>Betaproteobacteria</taxon>
        <taxon>Burkholderiales</taxon>
        <taxon>Oxalobacteraceae</taxon>
        <taxon>Undibacterium</taxon>
    </lineage>
</organism>
<dbReference type="Gene3D" id="3.55.50.30">
    <property type="match status" value="1"/>
</dbReference>